<evidence type="ECO:0000256" key="4">
    <source>
        <dbReference type="ARBA" id="ARBA00022737"/>
    </source>
</evidence>
<keyword evidence="3 9" id="KW-0813">Transport</keyword>
<keyword evidence="8 9" id="KW-0812">Transmembrane</keyword>
<comment type="caution">
    <text evidence="12">The sequence shown here is derived from an EMBL/GenBank/DDBJ whole genome shotgun (WGS) entry which is preliminary data.</text>
</comment>
<reference evidence="12" key="1">
    <citation type="journal article" date="2021" name="Sci. Rep.">
        <title>Diploid genomic architecture of Nitzschia inconspicua, an elite biomass production diatom.</title>
        <authorList>
            <person name="Oliver A."/>
            <person name="Podell S."/>
            <person name="Pinowska A."/>
            <person name="Traller J.C."/>
            <person name="Smith S.R."/>
            <person name="McClure R."/>
            <person name="Beliaev A."/>
            <person name="Bohutskyi P."/>
            <person name="Hill E.A."/>
            <person name="Rabines A."/>
            <person name="Zheng H."/>
            <person name="Allen L.Z."/>
            <person name="Kuo A."/>
            <person name="Grigoriev I.V."/>
            <person name="Allen A.E."/>
            <person name="Hazlebeck D."/>
            <person name="Allen E.E."/>
        </authorList>
    </citation>
    <scope>NUCLEOTIDE SEQUENCE</scope>
    <source>
        <strain evidence="12">Hildebrandi</strain>
    </source>
</reference>
<proteinExistence type="inferred from homology"/>
<sequence>MLSMHGHRKRMQLMLLALVLIVVSPLGLDPIDRNAVRNLASSNSIQPPLSVFDDDKKNQRRKQLLVSVFSSCGLASLFLSLQLHPVYAADLGSDILLSSTIFGDADLRFFLAGGICAAFSHGITTPIDVIKTRQQVDTEKYGAGVLDAAKIIVQEEGAKALLKGLGPTVVGYGIEGAAKFGFYESLKPAMSLLLDLENFAIPYLIASVIAGAAASIMLCPLERMRIRLVTDPNFASNLLTGIPLLIKESGITSLFWGCPAMLSKQVPYTFGKQVSFDEVAKYLYSIVSDPSNPLTKLEVSFVSAFIASITACLLSQPGDVILTDTYSERGTVPLSFSNVTKVIYDRQGFKGFYSGLTARIFHVGVIITSQLLLYDYVKQALGLPATGSS</sequence>
<organism evidence="12 13">
    <name type="scientific">Nitzschia inconspicua</name>
    <dbReference type="NCBI Taxonomy" id="303405"/>
    <lineage>
        <taxon>Eukaryota</taxon>
        <taxon>Sar</taxon>
        <taxon>Stramenopiles</taxon>
        <taxon>Ochrophyta</taxon>
        <taxon>Bacillariophyta</taxon>
        <taxon>Bacillariophyceae</taxon>
        <taxon>Bacillariophycidae</taxon>
        <taxon>Bacillariales</taxon>
        <taxon>Bacillariaceae</taxon>
        <taxon>Nitzschia</taxon>
    </lineage>
</organism>
<evidence type="ECO:0000256" key="11">
    <source>
        <dbReference type="SAM" id="SignalP"/>
    </source>
</evidence>
<evidence type="ECO:0000256" key="9">
    <source>
        <dbReference type="RuleBase" id="RU000488"/>
    </source>
</evidence>
<feature type="chain" id="PRO_5039926726" evidence="11">
    <location>
        <begin position="28"/>
        <end position="389"/>
    </location>
</feature>
<dbReference type="PANTHER" id="PTHR45671:SF12">
    <property type="entry name" value="MITOCHONDRIAL PHOSPHATE CARRIER PROTEIN"/>
    <property type="match status" value="1"/>
</dbReference>
<evidence type="ECO:0000256" key="8">
    <source>
        <dbReference type="PROSITE-ProRule" id="PRU00282"/>
    </source>
</evidence>
<keyword evidence="5" id="KW-0999">Mitochondrion inner membrane</keyword>
<feature type="transmembrane region" description="Helical" evidence="10">
    <location>
        <begin position="200"/>
        <end position="219"/>
    </location>
</feature>
<dbReference type="Proteomes" id="UP000693970">
    <property type="component" value="Unassembled WGS sequence"/>
</dbReference>
<dbReference type="InterPro" id="IPR018108">
    <property type="entry name" value="MCP_transmembrane"/>
</dbReference>
<keyword evidence="13" id="KW-1185">Reference proteome</keyword>
<dbReference type="PANTHER" id="PTHR45671">
    <property type="entry name" value="SOLUTE CARRIER FAMILY 25 (MITOCHONDRIAL CARRIER PHOSPHATE CARRIER), MEMBER 3, LIKE-RELATED-RELATED"/>
    <property type="match status" value="1"/>
</dbReference>
<keyword evidence="4" id="KW-0677">Repeat</keyword>
<dbReference type="InterPro" id="IPR044677">
    <property type="entry name" value="SLC25A3/Pic2/Mir1-like"/>
</dbReference>
<dbReference type="EMBL" id="JAGRRH010000021">
    <property type="protein sequence ID" value="KAG7346763.1"/>
    <property type="molecule type" value="Genomic_DNA"/>
</dbReference>
<feature type="repeat" description="Solcar" evidence="8">
    <location>
        <begin position="104"/>
        <end position="189"/>
    </location>
</feature>
<dbReference type="GO" id="GO:1990547">
    <property type="term" value="P:mitochondrial phosphate ion transmembrane transport"/>
    <property type="evidence" value="ECO:0007669"/>
    <property type="project" value="InterPro"/>
</dbReference>
<dbReference type="OrthoDB" id="427452at2759"/>
<keyword evidence="6 10" id="KW-1133">Transmembrane helix</keyword>
<dbReference type="Pfam" id="PF00153">
    <property type="entry name" value="Mito_carr"/>
    <property type="match status" value="3"/>
</dbReference>
<name>A0A9K3KN51_9STRA</name>
<keyword evidence="8 10" id="KW-0472">Membrane</keyword>
<evidence type="ECO:0000256" key="7">
    <source>
        <dbReference type="ARBA" id="ARBA00023128"/>
    </source>
</evidence>
<dbReference type="GO" id="GO:0005743">
    <property type="term" value="C:mitochondrial inner membrane"/>
    <property type="evidence" value="ECO:0007669"/>
    <property type="project" value="UniProtKB-SubCell"/>
</dbReference>
<accession>A0A9K3KN51</accession>
<dbReference type="GO" id="GO:0005315">
    <property type="term" value="F:phosphate transmembrane transporter activity"/>
    <property type="evidence" value="ECO:0007669"/>
    <property type="project" value="InterPro"/>
</dbReference>
<feature type="repeat" description="Solcar" evidence="8">
    <location>
        <begin position="295"/>
        <end position="380"/>
    </location>
</feature>
<feature type="repeat" description="Solcar" evidence="8">
    <location>
        <begin position="198"/>
        <end position="282"/>
    </location>
</feature>
<protein>
    <submittedName>
        <fullName evidence="12">Mitochondrial carrier protein</fullName>
    </submittedName>
</protein>
<keyword evidence="11" id="KW-0732">Signal</keyword>
<comment type="similarity">
    <text evidence="2 9">Belongs to the mitochondrial carrier (TC 2.A.29) family.</text>
</comment>
<reference evidence="12" key="2">
    <citation type="submission" date="2021-04" db="EMBL/GenBank/DDBJ databases">
        <authorList>
            <person name="Podell S."/>
        </authorList>
    </citation>
    <scope>NUCLEOTIDE SEQUENCE</scope>
    <source>
        <strain evidence="12">Hildebrandi</strain>
    </source>
</reference>
<dbReference type="AlphaFoldDB" id="A0A9K3KN51"/>
<keyword evidence="7" id="KW-0496">Mitochondrion</keyword>
<evidence type="ECO:0000256" key="2">
    <source>
        <dbReference type="ARBA" id="ARBA00006375"/>
    </source>
</evidence>
<evidence type="ECO:0000256" key="1">
    <source>
        <dbReference type="ARBA" id="ARBA00004448"/>
    </source>
</evidence>
<evidence type="ECO:0000313" key="13">
    <source>
        <dbReference type="Proteomes" id="UP000693970"/>
    </source>
</evidence>
<evidence type="ECO:0000256" key="10">
    <source>
        <dbReference type="SAM" id="Phobius"/>
    </source>
</evidence>
<evidence type="ECO:0000256" key="5">
    <source>
        <dbReference type="ARBA" id="ARBA00022792"/>
    </source>
</evidence>
<dbReference type="PROSITE" id="PS50920">
    <property type="entry name" value="SOLCAR"/>
    <property type="match status" value="3"/>
</dbReference>
<comment type="subcellular location">
    <subcellularLocation>
        <location evidence="1">Mitochondrion inner membrane</location>
        <topology evidence="1">Multi-pass membrane protein</topology>
    </subcellularLocation>
</comment>
<evidence type="ECO:0000256" key="3">
    <source>
        <dbReference type="ARBA" id="ARBA00022448"/>
    </source>
</evidence>
<feature type="signal peptide" evidence="11">
    <location>
        <begin position="1"/>
        <end position="27"/>
    </location>
</feature>
<gene>
    <name evidence="12" type="ORF">IV203_005832</name>
</gene>
<evidence type="ECO:0000313" key="12">
    <source>
        <dbReference type="EMBL" id="KAG7346763.1"/>
    </source>
</evidence>
<evidence type="ECO:0000256" key="6">
    <source>
        <dbReference type="ARBA" id="ARBA00022989"/>
    </source>
</evidence>